<dbReference type="Proteomes" id="UP000270219">
    <property type="component" value="Unassembled WGS sequence"/>
</dbReference>
<evidence type="ECO:0000256" key="1">
    <source>
        <dbReference type="SAM" id="Phobius"/>
    </source>
</evidence>
<comment type="caution">
    <text evidence="2">The sequence shown here is derived from an EMBL/GenBank/DDBJ whole genome shotgun (WGS) entry which is preliminary data.</text>
</comment>
<sequence length="76" mass="8931">MKNGRVPGFNYWKLSYRGKFIRTLWMIPIDVLTIIMLVILGAPLKITINISLVLFVTLIGQLVYTYVKWRTELNSW</sequence>
<keyword evidence="3" id="KW-1185">Reference proteome</keyword>
<keyword evidence="1" id="KW-0812">Transmembrane</keyword>
<protein>
    <submittedName>
        <fullName evidence="2">Uncharacterized protein</fullName>
    </submittedName>
</protein>
<gene>
    <name evidence="2" type="ORF">D8M04_03780</name>
</gene>
<name>A0A498DBK0_9BACI</name>
<dbReference type="EMBL" id="RCHR01000001">
    <property type="protein sequence ID" value="RLL48391.1"/>
    <property type="molecule type" value="Genomic_DNA"/>
</dbReference>
<keyword evidence="1" id="KW-1133">Transmembrane helix</keyword>
<evidence type="ECO:0000313" key="2">
    <source>
        <dbReference type="EMBL" id="RLL48391.1"/>
    </source>
</evidence>
<feature type="transmembrane region" description="Helical" evidence="1">
    <location>
        <begin position="20"/>
        <end position="40"/>
    </location>
</feature>
<accession>A0A498DBK0</accession>
<reference evidence="2 3" key="1">
    <citation type="submission" date="2018-10" db="EMBL/GenBank/DDBJ databases">
        <title>Oceanobacillus sp. YLB-02 draft genome.</title>
        <authorList>
            <person name="Yu L."/>
        </authorList>
    </citation>
    <scope>NUCLEOTIDE SEQUENCE [LARGE SCALE GENOMIC DNA]</scope>
    <source>
        <strain evidence="2 3">YLB-02</strain>
    </source>
</reference>
<organism evidence="2 3">
    <name type="scientific">Oceanobacillus piezotolerans</name>
    <dbReference type="NCBI Taxonomy" id="2448030"/>
    <lineage>
        <taxon>Bacteria</taxon>
        <taxon>Bacillati</taxon>
        <taxon>Bacillota</taxon>
        <taxon>Bacilli</taxon>
        <taxon>Bacillales</taxon>
        <taxon>Bacillaceae</taxon>
        <taxon>Oceanobacillus</taxon>
    </lineage>
</organism>
<proteinExistence type="predicted"/>
<evidence type="ECO:0000313" key="3">
    <source>
        <dbReference type="Proteomes" id="UP000270219"/>
    </source>
</evidence>
<feature type="transmembrane region" description="Helical" evidence="1">
    <location>
        <begin position="46"/>
        <end position="67"/>
    </location>
</feature>
<keyword evidence="1" id="KW-0472">Membrane</keyword>
<dbReference type="AlphaFoldDB" id="A0A498DBK0"/>